<evidence type="ECO:0000313" key="2">
    <source>
        <dbReference type="EMBL" id="GBP32191.1"/>
    </source>
</evidence>
<evidence type="ECO:0000256" key="1">
    <source>
        <dbReference type="SAM" id="MobiDB-lite"/>
    </source>
</evidence>
<organism evidence="2 3">
    <name type="scientific">Eumeta variegata</name>
    <name type="common">Bagworm moth</name>
    <name type="synonym">Eumeta japonica</name>
    <dbReference type="NCBI Taxonomy" id="151549"/>
    <lineage>
        <taxon>Eukaryota</taxon>
        <taxon>Metazoa</taxon>
        <taxon>Ecdysozoa</taxon>
        <taxon>Arthropoda</taxon>
        <taxon>Hexapoda</taxon>
        <taxon>Insecta</taxon>
        <taxon>Pterygota</taxon>
        <taxon>Neoptera</taxon>
        <taxon>Endopterygota</taxon>
        <taxon>Lepidoptera</taxon>
        <taxon>Glossata</taxon>
        <taxon>Ditrysia</taxon>
        <taxon>Tineoidea</taxon>
        <taxon>Psychidae</taxon>
        <taxon>Oiketicinae</taxon>
        <taxon>Eumeta</taxon>
    </lineage>
</organism>
<reference evidence="2 3" key="1">
    <citation type="journal article" date="2019" name="Commun. Biol.">
        <title>The bagworm genome reveals a unique fibroin gene that provides high tensile strength.</title>
        <authorList>
            <person name="Kono N."/>
            <person name="Nakamura H."/>
            <person name="Ohtoshi R."/>
            <person name="Tomita M."/>
            <person name="Numata K."/>
            <person name="Arakawa K."/>
        </authorList>
    </citation>
    <scope>NUCLEOTIDE SEQUENCE [LARGE SCALE GENOMIC DNA]</scope>
</reference>
<feature type="compositionally biased region" description="Low complexity" evidence="1">
    <location>
        <begin position="29"/>
        <end position="38"/>
    </location>
</feature>
<evidence type="ECO:0000313" key="3">
    <source>
        <dbReference type="Proteomes" id="UP000299102"/>
    </source>
</evidence>
<feature type="compositionally biased region" description="Basic and acidic residues" evidence="1">
    <location>
        <begin position="51"/>
        <end position="63"/>
    </location>
</feature>
<feature type="compositionally biased region" description="Basic residues" evidence="1">
    <location>
        <begin position="8"/>
        <end position="28"/>
    </location>
</feature>
<protein>
    <submittedName>
        <fullName evidence="2">Uncharacterized protein</fullName>
    </submittedName>
</protein>
<gene>
    <name evidence="2" type="ORF">EVAR_27614_1</name>
</gene>
<accession>A0A4C1V0D1</accession>
<dbReference type="Proteomes" id="UP000299102">
    <property type="component" value="Unassembled WGS sequence"/>
</dbReference>
<proteinExistence type="predicted"/>
<name>A0A4C1V0D1_EUMVA</name>
<feature type="region of interest" description="Disordered" evidence="1">
    <location>
        <begin position="1"/>
        <end position="63"/>
    </location>
</feature>
<keyword evidence="3" id="KW-1185">Reference proteome</keyword>
<dbReference type="AlphaFoldDB" id="A0A4C1V0D1"/>
<comment type="caution">
    <text evidence="2">The sequence shown here is derived from an EMBL/GenBank/DDBJ whole genome shotgun (WGS) entry which is preliminary data.</text>
</comment>
<feature type="compositionally biased region" description="Pro residues" evidence="1">
    <location>
        <begin position="39"/>
        <end position="50"/>
    </location>
</feature>
<sequence>MADNKINQTRRRRKQRERRPARTNRTSHRLPALLILPSRAPPLPPNPSELPPRKSCEMSRRRNENKRFMIPFLGLRNERSIRNAHDENAVRACQYAVDVLLGFHNRCRFECKRVRKSRLPASIPDQTI</sequence>
<dbReference type="EMBL" id="BGZK01000256">
    <property type="protein sequence ID" value="GBP32191.1"/>
    <property type="molecule type" value="Genomic_DNA"/>
</dbReference>